<keyword evidence="14" id="KW-0677">Repeat</keyword>
<dbReference type="InterPro" id="IPR043504">
    <property type="entry name" value="Peptidase_S1_PA_chymotrypsin"/>
</dbReference>
<dbReference type="InterPro" id="IPR001254">
    <property type="entry name" value="Trypsin_dom"/>
</dbReference>
<feature type="domain" description="VWFA" evidence="29">
    <location>
        <begin position="426"/>
        <end position="603"/>
    </location>
</feature>
<comment type="caution">
    <text evidence="26">Lacks conserved residue(s) required for the propagation of feature annotation.</text>
</comment>
<keyword evidence="15 27" id="KW-0378">Hydrolase</keyword>
<evidence type="ECO:0000256" key="19">
    <source>
        <dbReference type="ARBA" id="ARBA00023145"/>
    </source>
</evidence>
<comment type="cofactor">
    <cofactor evidence="3">
        <name>Mg(2+)</name>
        <dbReference type="ChEBI" id="CHEBI:18420"/>
    </cofactor>
</comment>
<comment type="function">
    <text evidence="4">Acrosin is the major protease of mammalian spermatozoa. It is a serine protease of trypsin-like cleavage specificity, it is synthesized in a zymogen form, proacrosin and stored in the acrosome.</text>
</comment>
<evidence type="ECO:0000256" key="7">
    <source>
        <dbReference type="ARBA" id="ARBA00012050"/>
    </source>
</evidence>
<evidence type="ECO:0000256" key="18">
    <source>
        <dbReference type="ARBA" id="ARBA00022859"/>
    </source>
</evidence>
<evidence type="ECO:0000256" key="5">
    <source>
        <dbReference type="ARBA" id="ARBA00004241"/>
    </source>
</evidence>
<evidence type="ECO:0000256" key="3">
    <source>
        <dbReference type="ARBA" id="ARBA00001946"/>
    </source>
</evidence>
<keyword evidence="12 27" id="KW-0645">Protease</keyword>
<proteinExistence type="evidence at transcript level"/>
<dbReference type="PROSITE" id="PS00134">
    <property type="entry name" value="TRYPSIN_HIS"/>
    <property type="match status" value="1"/>
</dbReference>
<dbReference type="PRINTS" id="PR00722">
    <property type="entry name" value="CHYMOTRYPSIN"/>
</dbReference>
<dbReference type="SMART" id="SM00327">
    <property type="entry name" value="VWA"/>
    <property type="match status" value="1"/>
</dbReference>
<evidence type="ECO:0000256" key="9">
    <source>
        <dbReference type="ARBA" id="ARBA00022525"/>
    </source>
</evidence>
<evidence type="ECO:0000256" key="15">
    <source>
        <dbReference type="ARBA" id="ARBA00022801"/>
    </source>
</evidence>
<comment type="catalytic activity">
    <reaction evidence="1">
        <text>Preferential cleavage: Arg-|-Xaa, Lys-|-Xaa.</text>
        <dbReference type="EC" id="3.4.21.10"/>
    </reaction>
</comment>
<dbReference type="InterPro" id="IPR011360">
    <property type="entry name" value="Compl_C2_B"/>
</dbReference>
<feature type="active site" description="Charge relay system" evidence="25">
    <location>
        <position position="669"/>
    </location>
</feature>
<evidence type="ECO:0000256" key="14">
    <source>
        <dbReference type="ARBA" id="ARBA00022737"/>
    </source>
</evidence>
<feature type="disulfide bond" evidence="26">
    <location>
        <begin position="306"/>
        <end position="333"/>
    </location>
</feature>
<dbReference type="PROSITE" id="PS50234">
    <property type="entry name" value="VWFA"/>
    <property type="match status" value="1"/>
</dbReference>
<dbReference type="GO" id="GO:0006508">
    <property type="term" value="P:proteolysis"/>
    <property type="evidence" value="ECO:0007669"/>
    <property type="project" value="UniProtKB-KW"/>
</dbReference>
<evidence type="ECO:0000259" key="30">
    <source>
        <dbReference type="PROSITE" id="PS50240"/>
    </source>
</evidence>
<feature type="disulfide bond" evidence="26">
    <location>
        <begin position="246"/>
        <end position="273"/>
    </location>
</feature>
<keyword evidence="9" id="KW-0964">Secreted</keyword>
<dbReference type="SUPFAM" id="SSF53300">
    <property type="entry name" value="vWA-like"/>
    <property type="match status" value="1"/>
</dbReference>
<name>A0MNZ5_CARRO</name>
<keyword evidence="10" id="KW-0399">Innate immunity</keyword>
<dbReference type="FunFam" id="2.40.10.10:FF:000060">
    <property type="entry name" value="Acrosin"/>
    <property type="match status" value="1"/>
</dbReference>
<feature type="active site" description="Charge relay system" evidence="25">
    <location>
        <position position="726"/>
    </location>
</feature>
<dbReference type="CDD" id="cd01450">
    <property type="entry name" value="vWFA_subfamily_ECM"/>
    <property type="match status" value="1"/>
</dbReference>
<dbReference type="PANTHER" id="PTHR46393">
    <property type="entry name" value="SUSHI DOMAIN-CONTAINING PROTEIN"/>
    <property type="match status" value="1"/>
</dbReference>
<dbReference type="GO" id="GO:0005576">
    <property type="term" value="C:extracellular region"/>
    <property type="evidence" value="ECO:0007669"/>
    <property type="project" value="UniProtKB-SubCell"/>
</dbReference>
<dbReference type="PROSITE" id="PS50240">
    <property type="entry name" value="TRYPSIN_DOM"/>
    <property type="match status" value="1"/>
</dbReference>
<dbReference type="SMART" id="SM00020">
    <property type="entry name" value="Tryp_SPc"/>
    <property type="match status" value="1"/>
</dbReference>
<evidence type="ECO:0000256" key="23">
    <source>
        <dbReference type="ARBA" id="ARBA00025832"/>
    </source>
</evidence>
<dbReference type="PIRSF" id="PIRSF001154">
    <property type="entry name" value="Compl_C2_B"/>
    <property type="match status" value="1"/>
</dbReference>
<feature type="domain" description="Sushi" evidence="31">
    <location>
        <begin position="278"/>
        <end position="335"/>
    </location>
</feature>
<dbReference type="Pfam" id="PF00084">
    <property type="entry name" value="Sushi"/>
    <property type="match status" value="5"/>
</dbReference>
<dbReference type="Gene3D" id="2.40.10.10">
    <property type="entry name" value="Trypsin-like serine proteases"/>
    <property type="match status" value="1"/>
</dbReference>
<comment type="subcellular location">
    <subcellularLocation>
        <location evidence="5">Cell surface</location>
    </subcellularLocation>
    <subcellularLocation>
        <location evidence="6">Secreted</location>
    </subcellularLocation>
</comment>
<dbReference type="GO" id="GO:0009986">
    <property type="term" value="C:cell surface"/>
    <property type="evidence" value="ECO:0007669"/>
    <property type="project" value="UniProtKB-SubCell"/>
</dbReference>
<keyword evidence="21" id="KW-0325">Glycoprotein</keyword>
<dbReference type="GO" id="GO:0006956">
    <property type="term" value="P:complement activation"/>
    <property type="evidence" value="ECO:0007669"/>
    <property type="project" value="InterPro"/>
</dbReference>
<dbReference type="InterPro" id="IPR033116">
    <property type="entry name" value="TRYPSIN_SER"/>
</dbReference>
<evidence type="ECO:0000256" key="21">
    <source>
        <dbReference type="ARBA" id="ARBA00023180"/>
    </source>
</evidence>
<evidence type="ECO:0000256" key="24">
    <source>
        <dbReference type="ARBA" id="ARBA00029636"/>
    </source>
</evidence>
<feature type="domain" description="Sushi" evidence="31">
    <location>
        <begin position="217"/>
        <end position="275"/>
    </location>
</feature>
<evidence type="ECO:0000256" key="25">
    <source>
        <dbReference type="PIRSR" id="PIRSR001154-1"/>
    </source>
</evidence>
<keyword evidence="20 26" id="KW-1015">Disulfide bond</keyword>
<dbReference type="Pfam" id="PF00089">
    <property type="entry name" value="Trypsin"/>
    <property type="match status" value="1"/>
</dbReference>
<evidence type="ECO:0000256" key="1">
    <source>
        <dbReference type="ARBA" id="ARBA00001656"/>
    </source>
</evidence>
<keyword evidence="13 28" id="KW-0732">Signal</keyword>
<evidence type="ECO:0000256" key="2">
    <source>
        <dbReference type="ARBA" id="ARBA00001936"/>
    </source>
</evidence>
<gene>
    <name evidence="32" type="primary">C2/Bf</name>
</gene>
<dbReference type="EC" id="3.4.21.10" evidence="7"/>
<dbReference type="PROSITE" id="PS50923">
    <property type="entry name" value="SUSHI"/>
    <property type="match status" value="5"/>
</dbReference>
<dbReference type="AlphaFoldDB" id="A0MNZ5"/>
<dbReference type="GO" id="GO:0042381">
    <property type="term" value="P:hemolymph coagulation"/>
    <property type="evidence" value="ECO:0007669"/>
    <property type="project" value="UniProtKB-KW"/>
</dbReference>
<dbReference type="InterPro" id="IPR018114">
    <property type="entry name" value="TRYPSIN_HIS"/>
</dbReference>
<evidence type="ECO:0000256" key="20">
    <source>
        <dbReference type="ARBA" id="ARBA00023157"/>
    </source>
</evidence>
<dbReference type="CDD" id="cd00190">
    <property type="entry name" value="Tryp_SPc"/>
    <property type="match status" value="1"/>
</dbReference>
<keyword evidence="18" id="KW-0391">Immunity</keyword>
<evidence type="ECO:0000256" key="8">
    <source>
        <dbReference type="ARBA" id="ARBA00017161"/>
    </source>
</evidence>
<dbReference type="CDD" id="cd00033">
    <property type="entry name" value="CCP"/>
    <property type="match status" value="5"/>
</dbReference>
<evidence type="ECO:0000259" key="31">
    <source>
        <dbReference type="PROSITE" id="PS50923"/>
    </source>
</evidence>
<evidence type="ECO:0000256" key="27">
    <source>
        <dbReference type="RuleBase" id="RU363034"/>
    </source>
</evidence>
<feature type="domain" description="Sushi" evidence="31">
    <location>
        <begin position="91"/>
        <end position="153"/>
    </location>
</feature>
<dbReference type="PANTHER" id="PTHR46393:SF7">
    <property type="entry name" value="COMPLEMENT C2"/>
    <property type="match status" value="1"/>
</dbReference>
<evidence type="ECO:0000259" key="29">
    <source>
        <dbReference type="PROSITE" id="PS50234"/>
    </source>
</evidence>
<feature type="active site" description="Charge relay system" evidence="25">
    <location>
        <position position="835"/>
    </location>
</feature>
<keyword evidence="17 27" id="KW-0720">Serine protease</keyword>
<dbReference type="InterPro" id="IPR002035">
    <property type="entry name" value="VWF_A"/>
</dbReference>
<keyword evidence="16" id="KW-0353">Hemolymph clotting</keyword>
<dbReference type="SUPFAM" id="SSF57535">
    <property type="entry name" value="Complement control module/SCR domain"/>
    <property type="match status" value="5"/>
</dbReference>
<evidence type="ECO:0000256" key="26">
    <source>
        <dbReference type="PROSITE-ProRule" id="PRU00302"/>
    </source>
</evidence>
<evidence type="ECO:0000256" key="13">
    <source>
        <dbReference type="ARBA" id="ARBA00022729"/>
    </source>
</evidence>
<feature type="domain" description="Peptidase S1" evidence="30">
    <location>
        <begin position="603"/>
        <end position="888"/>
    </location>
</feature>
<dbReference type="Gene3D" id="3.40.50.410">
    <property type="entry name" value="von Willebrand factor, type A domain"/>
    <property type="match status" value="1"/>
</dbReference>
<dbReference type="FunFam" id="2.40.10.10:FF:000002">
    <property type="entry name" value="Transmembrane protease serine"/>
    <property type="match status" value="1"/>
</dbReference>
<evidence type="ECO:0000256" key="16">
    <source>
        <dbReference type="ARBA" id="ARBA00022820"/>
    </source>
</evidence>
<feature type="signal peptide" evidence="28">
    <location>
        <begin position="1"/>
        <end position="25"/>
    </location>
</feature>
<feature type="chain" id="PRO_5002628068" description="Acrosin" evidence="28">
    <location>
        <begin position="26"/>
        <end position="889"/>
    </location>
</feature>
<evidence type="ECO:0000256" key="6">
    <source>
        <dbReference type="ARBA" id="ARBA00004613"/>
    </source>
</evidence>
<evidence type="ECO:0000256" key="12">
    <source>
        <dbReference type="ARBA" id="ARBA00022670"/>
    </source>
</evidence>
<reference evidence="32" key="1">
    <citation type="submission" date="2006-09" db="EMBL/GenBank/DDBJ databases">
        <authorList>
            <person name="Le Saux A."/>
            <person name="Ding J.L."/>
        </authorList>
    </citation>
    <scope>NUCLEOTIDE SEQUENCE</scope>
    <source>
        <tissue evidence="32">Hepatopancreas</tissue>
    </source>
</reference>
<protein>
    <recommendedName>
        <fullName evidence="8">Acrosin</fullName>
        <ecNumber evidence="7">3.4.21.10</ecNumber>
    </recommendedName>
    <alternativeName>
        <fullName evidence="24">C3/C5 convertase</fullName>
    </alternativeName>
</protein>
<evidence type="ECO:0000313" key="32">
    <source>
        <dbReference type="EMBL" id="ABK30937.1"/>
    </source>
</evidence>
<evidence type="ECO:0000256" key="11">
    <source>
        <dbReference type="ARBA" id="ARBA00022659"/>
    </source>
</evidence>
<evidence type="ECO:0000256" key="4">
    <source>
        <dbReference type="ARBA" id="ARBA00003042"/>
    </source>
</evidence>
<dbReference type="SMART" id="SM00032">
    <property type="entry name" value="CCP"/>
    <property type="match status" value="5"/>
</dbReference>
<dbReference type="InterPro" id="IPR001314">
    <property type="entry name" value="Peptidase_S1A"/>
</dbReference>
<feature type="domain" description="Sushi" evidence="31">
    <location>
        <begin position="154"/>
        <end position="216"/>
    </location>
</feature>
<dbReference type="InterPro" id="IPR036465">
    <property type="entry name" value="vWFA_dom_sf"/>
</dbReference>
<dbReference type="GO" id="GO:0004252">
    <property type="term" value="F:serine-type endopeptidase activity"/>
    <property type="evidence" value="ECO:0007669"/>
    <property type="project" value="UniProtKB-EC"/>
</dbReference>
<dbReference type="Pfam" id="PF00092">
    <property type="entry name" value="VWA"/>
    <property type="match status" value="1"/>
</dbReference>
<dbReference type="GO" id="GO:0032991">
    <property type="term" value="C:protein-containing complex"/>
    <property type="evidence" value="ECO:0007669"/>
    <property type="project" value="UniProtKB-ARBA"/>
</dbReference>
<accession>A0MNZ5</accession>
<keyword evidence="11 26" id="KW-0768">Sushi</keyword>
<evidence type="ECO:0000256" key="28">
    <source>
        <dbReference type="SAM" id="SignalP"/>
    </source>
</evidence>
<keyword evidence="19" id="KW-0865">Zymogen</keyword>
<dbReference type="InterPro" id="IPR035976">
    <property type="entry name" value="Sushi/SCR/CCP_sf"/>
</dbReference>
<evidence type="ECO:0000256" key="10">
    <source>
        <dbReference type="ARBA" id="ARBA00022588"/>
    </source>
</evidence>
<feature type="domain" description="Sushi" evidence="31">
    <location>
        <begin position="30"/>
        <end position="87"/>
    </location>
</feature>
<sequence length="889" mass="100044">MTLIYCFYTIFMLVVVGSFTDLVQSAKVTKKCKDPGISLDGERKGQCCFTGNKLIFSCKKGFDLVGNPLLQCLPSGVWTSRRPLCKPKNTIICPFPPEIPKVTQTAWKSGDYYLPGDEVEMYCETSYRLLSGSEYLYCEENGEWDSEFPVCGVTECKVPEGLENGKISERQDTNLTFVPENFELNFICNQNYRLIGSSWIKCTYLGWSSALPTCQLITCPDPGVPENGLRKGAGPFNIGDRVIFSCFPQYKIIGSEERICLGNGRWSGLLTSCNHPNYYCPDPGVPVGGIKSGSSYDLRETVHFFCKPGYSFIGSANRTCQMNHTWSGEQVFCLEPYYSDSPTDALTRLNNVLDEKESEQKPISQISFRHIFKTSSNNNFRMSTNKVSKMLANKGFEMSRRSIFQKSPRIEPRRRRIDLNFPGRLVIYFVFDASGSIGRKYFNSSIKFAKGLVTRMGVKEFGTRFGAVSFSSTVSASFLPQDYTTEEEVLNALDKFDFTEGGTAISSALDFVKTQMIPLSKHTFADRAMKTIIFLLTDGKANMRGDPKQVAKELKADVKAEIYSIALTGDYDINKLREVASSKKDHVYILKDYETLDWLVNAVVNGTIDYSICGYGMDEVVEEVNKPGGTRAEKPWPWMAAVYYRLKENERFRCGGSIVDREWILTAAHCVQNKDPQSKKVQNLVPADIIVKLGVLNVVNSSDLEEFEVAEIHRNENYNFTTYDHDIALLKLDRPVTYKPFVRPICLPPFNVPENSTLYKPGQSAFATGWGYDQRVAVDETVPFKRVDQLKQIHLPIQSRETCVQSLENTKDPMTDFMICAGDGRGVADTCQGDSGGPLAQSLLDESGMNYWIQVGIISWGRGCKNRGQYGFYTHVAKLRPWIDKVMNS</sequence>
<dbReference type="Gene3D" id="2.10.70.10">
    <property type="entry name" value="Complement Module, domain 1"/>
    <property type="match status" value="5"/>
</dbReference>
<dbReference type="SUPFAM" id="SSF50494">
    <property type="entry name" value="Trypsin-like serine proteases"/>
    <property type="match status" value="1"/>
</dbReference>
<comment type="cofactor">
    <cofactor evidence="2">
        <name>Mn(2+)</name>
        <dbReference type="ChEBI" id="CHEBI:29035"/>
    </cofactor>
</comment>
<organism evidence="32">
    <name type="scientific">Carcinoscorpius rotundicauda</name>
    <name type="common">Mangrove horseshoe crab</name>
    <name type="synonym">Limulus rotundicauda</name>
    <dbReference type="NCBI Taxonomy" id="6848"/>
    <lineage>
        <taxon>Eukaryota</taxon>
        <taxon>Metazoa</taxon>
        <taxon>Ecdysozoa</taxon>
        <taxon>Arthropoda</taxon>
        <taxon>Chelicerata</taxon>
        <taxon>Merostomata</taxon>
        <taxon>Xiphosura</taxon>
        <taxon>Limulidae</taxon>
        <taxon>Carcinoscorpius</taxon>
    </lineage>
</organism>
<dbReference type="EMBL" id="EF025736">
    <property type="protein sequence ID" value="ABK30937.1"/>
    <property type="molecule type" value="mRNA"/>
</dbReference>
<comment type="similarity">
    <text evidence="22">Belongs to the peptidase S1 family. CLIP subfamily.</text>
</comment>
<comment type="subunit">
    <text evidence="23">Heavy chain (catalytic) and a light chain linked by two disulfide bonds. Forms a heterodimer with SERPINA5.</text>
</comment>
<dbReference type="InterPro" id="IPR000436">
    <property type="entry name" value="Sushi_SCR_CCP_dom"/>
</dbReference>
<evidence type="ECO:0000256" key="22">
    <source>
        <dbReference type="ARBA" id="ARBA00024195"/>
    </source>
</evidence>
<dbReference type="PROSITE" id="PS00135">
    <property type="entry name" value="TRYPSIN_SER"/>
    <property type="match status" value="1"/>
</dbReference>
<feature type="disulfide bond" evidence="26">
    <location>
        <begin position="58"/>
        <end position="85"/>
    </location>
</feature>
<evidence type="ECO:0000256" key="17">
    <source>
        <dbReference type="ARBA" id="ARBA00022825"/>
    </source>
</evidence>
<dbReference type="InterPro" id="IPR009003">
    <property type="entry name" value="Peptidase_S1_PA"/>
</dbReference>